<feature type="domain" description="C-JID" evidence="6">
    <location>
        <begin position="1083"/>
        <end position="1224"/>
    </location>
</feature>
<dbReference type="PANTHER" id="PTHR11017:SF574">
    <property type="entry name" value="ADP-RIBOSYL CYCLASE_CYCLIC ADP-RIBOSE HYDROLASE"/>
    <property type="match status" value="1"/>
</dbReference>
<dbReference type="Pfam" id="PF07725">
    <property type="entry name" value="LRR_3"/>
    <property type="match status" value="1"/>
</dbReference>
<evidence type="ECO:0000259" key="7">
    <source>
        <dbReference type="Pfam" id="PF23286"/>
    </source>
</evidence>
<feature type="region of interest" description="Disordered" evidence="4">
    <location>
        <begin position="723"/>
        <end position="745"/>
    </location>
</feature>
<gene>
    <name evidence="8" type="ORF">C1H46_003507</name>
</gene>
<feature type="domain" description="C-JID" evidence="6">
    <location>
        <begin position="567"/>
        <end position="635"/>
    </location>
</feature>
<protein>
    <submittedName>
        <fullName evidence="8">Uncharacterized protein</fullName>
    </submittedName>
</protein>
<keyword evidence="2" id="KW-0677">Repeat</keyword>
<dbReference type="Pfam" id="PF20160">
    <property type="entry name" value="C-JID"/>
    <property type="match status" value="2"/>
</dbReference>
<dbReference type="GO" id="GO:0006952">
    <property type="term" value="P:defense response"/>
    <property type="evidence" value="ECO:0007669"/>
    <property type="project" value="InterPro"/>
</dbReference>
<dbReference type="Gene3D" id="3.80.10.10">
    <property type="entry name" value="Ribonuclease Inhibitor"/>
    <property type="match status" value="2"/>
</dbReference>
<accession>A0A540NIS7</accession>
<keyword evidence="3" id="KW-0611">Plant defense</keyword>
<evidence type="ECO:0000256" key="5">
    <source>
        <dbReference type="SAM" id="Phobius"/>
    </source>
</evidence>
<reference evidence="8 9" key="1">
    <citation type="journal article" date="2019" name="G3 (Bethesda)">
        <title>Sequencing of a Wild Apple (Malus baccata) Genome Unravels the Differences Between Cultivated and Wild Apple Species Regarding Disease Resistance and Cold Tolerance.</title>
        <authorList>
            <person name="Chen X."/>
        </authorList>
    </citation>
    <scope>NUCLEOTIDE SEQUENCE [LARGE SCALE GENOMIC DNA]</scope>
    <source>
        <strain evidence="9">cv. Shandingzi</strain>
        <tissue evidence="8">Leaves</tissue>
    </source>
</reference>
<feature type="transmembrane region" description="Helical" evidence="5">
    <location>
        <begin position="86"/>
        <end position="104"/>
    </location>
</feature>
<dbReference type="InterPro" id="IPR011713">
    <property type="entry name" value="Leu-rich_rpt_3"/>
</dbReference>
<evidence type="ECO:0000313" key="9">
    <source>
        <dbReference type="Proteomes" id="UP000315295"/>
    </source>
</evidence>
<dbReference type="InterPro" id="IPR045344">
    <property type="entry name" value="C-JID"/>
</dbReference>
<keyword evidence="5" id="KW-0812">Transmembrane</keyword>
<evidence type="ECO:0000256" key="4">
    <source>
        <dbReference type="SAM" id="MobiDB-lite"/>
    </source>
</evidence>
<feature type="transmembrane region" description="Helical" evidence="5">
    <location>
        <begin position="20"/>
        <end position="47"/>
    </location>
</feature>
<feature type="transmembrane region" description="Helical" evidence="5">
    <location>
        <begin position="53"/>
        <end position="74"/>
    </location>
</feature>
<dbReference type="InterPro" id="IPR058546">
    <property type="entry name" value="RPS4B/Roq1-like_LRR"/>
</dbReference>
<proteinExistence type="predicted"/>
<dbReference type="EMBL" id="VIEB01000035">
    <property type="protein sequence ID" value="TQE10934.1"/>
    <property type="molecule type" value="Genomic_DNA"/>
</dbReference>
<feature type="domain" description="Disease resistance protein RPS4B/Roq1-like leucine-rich repeats" evidence="7">
    <location>
        <begin position="277"/>
        <end position="364"/>
    </location>
</feature>
<evidence type="ECO:0000256" key="1">
    <source>
        <dbReference type="ARBA" id="ARBA00022614"/>
    </source>
</evidence>
<dbReference type="InterPro" id="IPR044974">
    <property type="entry name" value="Disease_R_plants"/>
</dbReference>
<dbReference type="Proteomes" id="UP000315295">
    <property type="component" value="Unassembled WGS sequence"/>
</dbReference>
<keyword evidence="9" id="KW-1185">Reference proteome</keyword>
<keyword evidence="5" id="KW-1133">Transmembrane helix</keyword>
<evidence type="ECO:0000256" key="2">
    <source>
        <dbReference type="ARBA" id="ARBA00022737"/>
    </source>
</evidence>
<keyword evidence="1" id="KW-0433">Leucine-rich repeat</keyword>
<evidence type="ECO:0000313" key="8">
    <source>
        <dbReference type="EMBL" id="TQE10934.1"/>
    </source>
</evidence>
<comment type="caution">
    <text evidence="8">The sequence shown here is derived from an EMBL/GenBank/DDBJ whole genome shotgun (WGS) entry which is preliminary data.</text>
</comment>
<evidence type="ECO:0000259" key="6">
    <source>
        <dbReference type="Pfam" id="PF20160"/>
    </source>
</evidence>
<dbReference type="SUPFAM" id="SSF52058">
    <property type="entry name" value="L domain-like"/>
    <property type="match status" value="1"/>
</dbReference>
<evidence type="ECO:0000256" key="3">
    <source>
        <dbReference type="ARBA" id="ARBA00022821"/>
    </source>
</evidence>
<organism evidence="8 9">
    <name type="scientific">Malus baccata</name>
    <name type="common">Siberian crab apple</name>
    <name type="synonym">Pyrus baccata</name>
    <dbReference type="NCBI Taxonomy" id="106549"/>
    <lineage>
        <taxon>Eukaryota</taxon>
        <taxon>Viridiplantae</taxon>
        <taxon>Streptophyta</taxon>
        <taxon>Embryophyta</taxon>
        <taxon>Tracheophyta</taxon>
        <taxon>Spermatophyta</taxon>
        <taxon>Magnoliopsida</taxon>
        <taxon>eudicotyledons</taxon>
        <taxon>Gunneridae</taxon>
        <taxon>Pentapetalae</taxon>
        <taxon>rosids</taxon>
        <taxon>fabids</taxon>
        <taxon>Rosales</taxon>
        <taxon>Rosaceae</taxon>
        <taxon>Amygdaloideae</taxon>
        <taxon>Maleae</taxon>
        <taxon>Malus</taxon>
    </lineage>
</organism>
<dbReference type="PANTHER" id="PTHR11017">
    <property type="entry name" value="LEUCINE-RICH REPEAT-CONTAINING PROTEIN"/>
    <property type="match status" value="1"/>
</dbReference>
<sequence length="1340" mass="152320">MGGRRFGTNFHLRFRILEALLFLGFMSAMTVLFVVCGLTISDLFAAIPAFLPTGWALLLIGQACRPVFSWLGFWESIKELGRAYDYIMGLVIFMSIAILSWFPFVSQFQTRILFNQAFSRGLQIFNMRILREKNLGTDAVKGIFLSSPKQEKVHLKKDTFLNMDDLKLLKIHNVIFSGCLESLSDELRLLEWHEYPLKLLPSSFEPENLVELHLPQSKIEKLWEELEKPLEKLVILNLTDCEKLIETPDFGKVPNLEQLILKGCTSLSEVPDIINLRSLMTFILSGCSRLEKLSEIGEDMKQLRELHLDGTAIEVLPTSIKHLTGLTVLNLKDCKNLLCLPDIICTSLTSLQTLTISGCANLRELPENLGCLKCLQELDASGTAIKQLPASIKDLTRLSKLYLRYCKNLCSLPATICTSLTLLQILNLSGCSNLDELPENLGSLECLQELHAGGTAISEVPESISQLSQLGELVLDDCSKLQSWPRLPFSIRWVRAHNCPLLEGAHSDKIMLWNSPAAGFSFIDRRSDKTKGQAHLLPPKYLLRESYQTHFEDAIHRSTMLEYSYRSNKIPAWLSRQSTESSVTIPLPRDVDGISKWMGLALCFVCVAAQKHDNLEDEPEFDEKSQSNLTRNFRIDLYTTEDPHERPQVLNYGDLDFTGPFIHWLYIPRTGLEECSNTRFIRALITPDSPEVKVKECGASQINLEDVTTFVSKMIKHNKNFYNGHQPEEEDENEDGMRSVPSTSGVQIQQEIQKEETTSSTPIVGQLRRNVVSLLEKLFEGLRRGLPNIYDYGFIFSRREKLQWFSEQSTTSACTVNLTLPPYLHNDEKWAGLSLYVVCSLPQGVQFGRIYYECHLYTPNEAVGVEALMHRLMLWSPLDNNVGSHRLLIVHIPRVRFPERLNRCRFIQALFGCRTPGVRVEMCGIRLVYDQDLKGLIQTITHCTTTTGRPVYYGTGDFTDTKKYNGTSLGFTSLLMNFLEAAKSTEHSSVSEVCPRFMPFDFRRETYSAEESQHERKRTSACQDEARGSWDFLRREIAHSLGIDYEFLQQEIARSYGHVYNISLDQSRLLDFDRDLIYNSCFPPNEIIDWFAGKSRDHSVKVSLPPNLCEDTNWSGLALCAYFSVLIRSNTDHENLDLDISHNLTCLLETDKGSLDSPHSYCTPKQEFKWLNRMGGFIWLSYIPRCWFSNQLNEGGHLEASIVSDCGSLGVHRCGLRLVYLKDEEGLKETIMHCMTSLSDTNEGEEKQHQDCEIFDCYSIHNSCFPSSISLEWFGDQSNGSSVINPLPSNLYSDTNWKGLALCAYFSVGENPNAELDNLNRDIPHHLICHLESERGTIVD</sequence>
<keyword evidence="5" id="KW-0472">Membrane</keyword>
<dbReference type="Pfam" id="PF23286">
    <property type="entry name" value="LRR_13"/>
    <property type="match status" value="1"/>
</dbReference>
<dbReference type="InterPro" id="IPR032675">
    <property type="entry name" value="LRR_dom_sf"/>
</dbReference>
<name>A0A540NIS7_MALBA</name>